<organism evidence="2 3">
    <name type="scientific">Delphinapterus leucas</name>
    <name type="common">Beluga whale</name>
    <dbReference type="NCBI Taxonomy" id="9749"/>
    <lineage>
        <taxon>Eukaryota</taxon>
        <taxon>Metazoa</taxon>
        <taxon>Chordata</taxon>
        <taxon>Craniata</taxon>
        <taxon>Vertebrata</taxon>
        <taxon>Euteleostomi</taxon>
        <taxon>Mammalia</taxon>
        <taxon>Eutheria</taxon>
        <taxon>Laurasiatheria</taxon>
        <taxon>Artiodactyla</taxon>
        <taxon>Whippomorpha</taxon>
        <taxon>Cetacea</taxon>
        <taxon>Odontoceti</taxon>
        <taxon>Monodontidae</taxon>
        <taxon>Delphinapterus</taxon>
    </lineage>
</organism>
<keyword evidence="2" id="KW-1185">Reference proteome</keyword>
<dbReference type="AlphaFoldDB" id="A0A7F8K8P2"/>
<dbReference type="InParanoid" id="A0A7F8K8P2"/>
<feature type="compositionally biased region" description="Low complexity" evidence="1">
    <location>
        <begin position="253"/>
        <end position="266"/>
    </location>
</feature>
<evidence type="ECO:0000313" key="2">
    <source>
        <dbReference type="Proteomes" id="UP000248483"/>
    </source>
</evidence>
<name>A0A7F8K8P2_DELLE</name>
<feature type="compositionally biased region" description="Pro residues" evidence="1">
    <location>
        <begin position="211"/>
        <end position="252"/>
    </location>
</feature>
<evidence type="ECO:0000313" key="3">
    <source>
        <dbReference type="RefSeq" id="XP_030617839.1"/>
    </source>
</evidence>
<reference evidence="3" key="1">
    <citation type="submission" date="2025-08" db="UniProtKB">
        <authorList>
            <consortium name="RefSeq"/>
        </authorList>
    </citation>
    <scope>IDENTIFICATION</scope>
    <source>
        <tissue evidence="3">Blood</tissue>
    </source>
</reference>
<sequence length="349" mass="35830">MHAFSLSSTPSTGFFTKDSVLSLSQPVKAQFQFDPETVTYPDNLTSPPGSSRTQACIPRPLIPDGSSHAHPGAVAAPQPGKHAPESRERFPGVLGATSPAPRSPETGAGRAAAAATSGRSPRPKRHTSRLCPRDAHRDRSACHRRLSPRRTSDPSPAPRPPRRPGPSPAPPRPPHSPFLVGTPSTAPVTASAHSLRDIEGHSPRRLLPPLLLLPPLGPRPSPPPPPPAPPSAPAPAPPAILLLPSPPPPPVSAPVSGSGSGASPGFSRRHFDAWSEQEGLGSAQAWGACAALRSRPEPPPVPAAAAAAPGVTWAGGGARALAGRGGAFTGPGIGWSRVRAHYSRPPLGV</sequence>
<proteinExistence type="predicted"/>
<feature type="compositionally biased region" description="Basic and acidic residues" evidence="1">
    <location>
        <begin position="131"/>
        <end position="141"/>
    </location>
</feature>
<feature type="region of interest" description="Disordered" evidence="1">
    <location>
        <begin position="32"/>
        <end position="272"/>
    </location>
</feature>
<dbReference type="Proteomes" id="UP000248483">
    <property type="component" value="Unplaced"/>
</dbReference>
<feature type="compositionally biased region" description="Pro residues" evidence="1">
    <location>
        <begin position="155"/>
        <end position="176"/>
    </location>
</feature>
<gene>
    <name evidence="3" type="primary">LOC111175980</name>
</gene>
<dbReference type="GeneID" id="111175980"/>
<accession>A0A7F8K8P2</accession>
<feature type="compositionally biased region" description="Polar residues" evidence="1">
    <location>
        <begin position="182"/>
        <end position="192"/>
    </location>
</feature>
<dbReference type="KEGG" id="dle:111175980"/>
<dbReference type="RefSeq" id="XP_030617839.1">
    <property type="nucleotide sequence ID" value="XM_030761979.1"/>
</dbReference>
<feature type="compositionally biased region" description="Polar residues" evidence="1">
    <location>
        <begin position="40"/>
        <end position="54"/>
    </location>
</feature>
<protein>
    <submittedName>
        <fullName evidence="3">Basic proline-rich protein-like</fullName>
    </submittedName>
</protein>
<evidence type="ECO:0000256" key="1">
    <source>
        <dbReference type="SAM" id="MobiDB-lite"/>
    </source>
</evidence>
<feature type="compositionally biased region" description="Low complexity" evidence="1">
    <location>
        <begin position="103"/>
        <end position="120"/>
    </location>
</feature>